<dbReference type="InterPro" id="IPR036390">
    <property type="entry name" value="WH_DNA-bd_sf"/>
</dbReference>
<dbReference type="InterPro" id="IPR011711">
    <property type="entry name" value="GntR_C"/>
</dbReference>
<dbReference type="RefSeq" id="WP_035225383.1">
    <property type="nucleotide sequence ID" value="NZ_LT009757.1"/>
</dbReference>
<dbReference type="InterPro" id="IPR008920">
    <property type="entry name" value="TF_FadR/GntR_C"/>
</dbReference>
<dbReference type="SUPFAM" id="SSF48008">
    <property type="entry name" value="GntR ligand-binding domain-like"/>
    <property type="match status" value="1"/>
</dbReference>
<dbReference type="Gene3D" id="1.10.10.10">
    <property type="entry name" value="Winged helix-like DNA-binding domain superfamily/Winged helix DNA-binding domain"/>
    <property type="match status" value="1"/>
</dbReference>
<dbReference type="InterPro" id="IPR036388">
    <property type="entry name" value="WH-like_DNA-bd_sf"/>
</dbReference>
<dbReference type="SMART" id="SM00345">
    <property type="entry name" value="HTH_GNTR"/>
    <property type="match status" value="2"/>
</dbReference>
<feature type="domain" description="HTH gntR-type" evidence="4">
    <location>
        <begin position="6"/>
        <end position="73"/>
    </location>
</feature>
<comment type="caution">
    <text evidence="5">The sequence shown here is derived from an EMBL/GenBank/DDBJ whole genome shotgun (WGS) entry which is preliminary data.</text>
</comment>
<evidence type="ECO:0000256" key="2">
    <source>
        <dbReference type="ARBA" id="ARBA00023125"/>
    </source>
</evidence>
<evidence type="ECO:0000256" key="3">
    <source>
        <dbReference type="ARBA" id="ARBA00023163"/>
    </source>
</evidence>
<dbReference type="Pfam" id="PF07729">
    <property type="entry name" value="FCD"/>
    <property type="match status" value="1"/>
</dbReference>
<sequence>MSDANTPLQQDLLRRIIEVIHEDGLEPGARLRQSQLAERLSVSRTPVIVALNRLHELGYAEHLPNKGTVLTGIPPQSEMAEHQRSDEALIVAVAKLRREGGISNQFTELELMRLTESERAPVRQALIKLEELGVVMRRKGYGWEFMDSARDARAREESYNFRVLIECAAIMSPQFALLPAWIDAMRKRHEDVMRAKWTETSSVMLFEMNAEFHLGISAASGNRYLKEAMHRQNQLRRLSNYNWNYGPERVVTTCREHLEILGRLQEGENEIASALMKRHLSGASRAIRKD</sequence>
<keyword evidence="3" id="KW-0804">Transcription</keyword>
<accession>A0ABP2BKH8</accession>
<proteinExistence type="predicted"/>
<dbReference type="PANTHER" id="PTHR43537:SF49">
    <property type="entry name" value="TRANSCRIPTIONAL REGULATORY PROTEIN"/>
    <property type="match status" value="1"/>
</dbReference>
<name>A0ABP2BKH8_9HYPH</name>
<dbReference type="PANTHER" id="PTHR43537">
    <property type="entry name" value="TRANSCRIPTIONAL REGULATOR, GNTR FAMILY"/>
    <property type="match status" value="1"/>
</dbReference>
<dbReference type="PROSITE" id="PS50949">
    <property type="entry name" value="HTH_GNTR"/>
    <property type="match status" value="1"/>
</dbReference>
<reference evidence="5 6" key="1">
    <citation type="submission" date="2016-01" db="EMBL/GenBank/DDBJ databases">
        <authorList>
            <person name="Regsiter A."/>
            <person name="william w."/>
        </authorList>
    </citation>
    <scope>NUCLEOTIDE SEQUENCE [LARGE SCALE GENOMIC DNA]</scope>
    <source>
        <strain evidence="5 6">CFBP 6927</strain>
    </source>
</reference>
<evidence type="ECO:0000313" key="5">
    <source>
        <dbReference type="EMBL" id="CUX48377.1"/>
    </source>
</evidence>
<organism evidence="5 6">
    <name type="scientific">Agrobacterium genomosp. 13 str. CFBP 6927</name>
    <dbReference type="NCBI Taxonomy" id="1183428"/>
    <lineage>
        <taxon>Bacteria</taxon>
        <taxon>Pseudomonadati</taxon>
        <taxon>Pseudomonadota</taxon>
        <taxon>Alphaproteobacteria</taxon>
        <taxon>Hyphomicrobiales</taxon>
        <taxon>Rhizobiaceae</taxon>
        <taxon>Rhizobium/Agrobacterium group</taxon>
        <taxon>Agrobacterium</taxon>
        <taxon>Agrobacterium tumefaciens complex</taxon>
    </lineage>
</organism>
<dbReference type="Proteomes" id="UP000191812">
    <property type="component" value="Unassembled WGS sequence"/>
</dbReference>
<keyword evidence="1" id="KW-0805">Transcription regulation</keyword>
<protein>
    <submittedName>
        <fullName evidence="5">Transcriptional regulatory protein, GntR family</fullName>
    </submittedName>
</protein>
<dbReference type="EMBL" id="FBWH01000037">
    <property type="protein sequence ID" value="CUX48377.1"/>
    <property type="molecule type" value="Genomic_DNA"/>
</dbReference>
<dbReference type="SUPFAM" id="SSF46785">
    <property type="entry name" value="Winged helix' DNA-binding domain"/>
    <property type="match status" value="2"/>
</dbReference>
<evidence type="ECO:0000313" key="6">
    <source>
        <dbReference type="Proteomes" id="UP000191812"/>
    </source>
</evidence>
<evidence type="ECO:0000256" key="1">
    <source>
        <dbReference type="ARBA" id="ARBA00023015"/>
    </source>
</evidence>
<dbReference type="Pfam" id="PF00392">
    <property type="entry name" value="GntR"/>
    <property type="match status" value="1"/>
</dbReference>
<dbReference type="SMART" id="SM00895">
    <property type="entry name" value="FCD"/>
    <property type="match status" value="1"/>
</dbReference>
<evidence type="ECO:0000259" key="4">
    <source>
        <dbReference type="PROSITE" id="PS50949"/>
    </source>
</evidence>
<keyword evidence="2" id="KW-0238">DNA-binding</keyword>
<gene>
    <name evidence="5" type="ORF">AGR13a_Lc110033</name>
</gene>
<dbReference type="InterPro" id="IPR000524">
    <property type="entry name" value="Tscrpt_reg_HTH_GntR"/>
</dbReference>
<dbReference type="Gene3D" id="1.20.120.530">
    <property type="entry name" value="GntR ligand-binding domain-like"/>
    <property type="match status" value="1"/>
</dbReference>
<keyword evidence="6" id="KW-1185">Reference proteome</keyword>